<dbReference type="Proteomes" id="UP001251374">
    <property type="component" value="Unassembled WGS sequence"/>
</dbReference>
<sequence>MWTDQESEKDYLNFGEVSQLAVDILTADGMLPVSVGIFGNWGAGKSSLLKLIEQQLEQDKREWIVIKFDAWLYQGYDDARAALLEVIATALTDAADGNASLAQKARKLLARVDGFRAMGLLTEGAALFAGIPTGGLISRSVGALRNATDGIQDQDEYQSLCKTGMEAKAQLGGLLRPEEQKSPPQQIDAFRKEYGEILEELGKPLVVVIDNLDRCLPSNAIHTLEAIRLFLFLTNTAFIIAADEEMIRSSVADYFKGASDRHQIDYLDKLIQVPIRVPKAGVREIRSYLFMLYAIDYRLPEDKLEKLRNGLEQALQQSWKDEPITRQDALALTGESEDGELARALARADRIAPLLANSPIIHGNPRIVKRLLNVVKMRSRIAQRRSMPLDEAIITKLVIFERCMGVEATADLYRLVDSEHGTPTLLKNLEEMDGQIPSDTPKTWADNPTTKSFLKEWAQLDPRLSGIDLRAAIYLSRETMPIGAYVVGLSPTGREALKALVDTKNTSSPTAEKFLDTLPLEDQIPVMEGVITHLRQFTDWTKQPKGFAGACLLARHSSDAAKILVRYLQEINGGEKFPPWMTAALKEEKWHKDR</sequence>
<keyword evidence="3" id="KW-1185">Reference proteome</keyword>
<evidence type="ECO:0000259" key="1">
    <source>
        <dbReference type="Pfam" id="PF07693"/>
    </source>
</evidence>
<protein>
    <submittedName>
        <fullName evidence="2">P-loop NTPase fold protein</fullName>
    </submittedName>
</protein>
<dbReference type="RefSeq" id="WP_309717507.1">
    <property type="nucleotide sequence ID" value="NZ_JARWAM010000003.1"/>
</dbReference>
<gene>
    <name evidence="2" type="ORF">QC821_04365</name>
</gene>
<accession>A0ABU1HBY6</accession>
<dbReference type="InterPro" id="IPR011646">
    <property type="entry name" value="KAP_P-loop"/>
</dbReference>
<evidence type="ECO:0000313" key="3">
    <source>
        <dbReference type="Proteomes" id="UP001251374"/>
    </source>
</evidence>
<dbReference type="InterPro" id="IPR052754">
    <property type="entry name" value="NTPase_KAP_P-loop"/>
</dbReference>
<dbReference type="PANTHER" id="PTHR22674:SF6">
    <property type="entry name" value="NTPASE KAP FAMILY P-LOOP DOMAIN-CONTAINING PROTEIN 1"/>
    <property type="match status" value="1"/>
</dbReference>
<proteinExistence type="predicted"/>
<dbReference type="Gene3D" id="3.40.50.300">
    <property type="entry name" value="P-loop containing nucleotide triphosphate hydrolases"/>
    <property type="match status" value="1"/>
</dbReference>
<comment type="caution">
    <text evidence="2">The sequence shown here is derived from an EMBL/GenBank/DDBJ whole genome shotgun (WGS) entry which is preliminary data.</text>
</comment>
<dbReference type="SUPFAM" id="SSF52540">
    <property type="entry name" value="P-loop containing nucleoside triphosphate hydrolases"/>
    <property type="match status" value="1"/>
</dbReference>
<feature type="domain" description="KAP NTPase" evidence="1">
    <location>
        <begin position="25"/>
        <end position="381"/>
    </location>
</feature>
<dbReference type="EMBL" id="JARWAM010000003">
    <property type="protein sequence ID" value="MDR5904508.1"/>
    <property type="molecule type" value="Genomic_DNA"/>
</dbReference>
<dbReference type="InterPro" id="IPR027417">
    <property type="entry name" value="P-loop_NTPase"/>
</dbReference>
<dbReference type="Pfam" id="PF07693">
    <property type="entry name" value="KAP_NTPase"/>
    <property type="match status" value="1"/>
</dbReference>
<reference evidence="2 3" key="1">
    <citation type="submission" date="2023-04" db="EMBL/GenBank/DDBJ databases">
        <title>A long-awaited taxogenomic arrangement of the family Halomonadaceae.</title>
        <authorList>
            <person name="De La Haba R."/>
            <person name="Chuvochina M."/>
            <person name="Wittouck S."/>
            <person name="Arahal D.R."/>
            <person name="Sanchez-Porro C."/>
            <person name="Hugenholtz P."/>
            <person name="Ventosa A."/>
        </authorList>
    </citation>
    <scope>NUCLEOTIDE SEQUENCE [LARGE SCALE GENOMIC DNA]</scope>
    <source>
        <strain evidence="2 3">DSM 26770</strain>
    </source>
</reference>
<name>A0ABU1HBY6_9GAMM</name>
<evidence type="ECO:0000313" key="2">
    <source>
        <dbReference type="EMBL" id="MDR5904508.1"/>
    </source>
</evidence>
<dbReference type="PANTHER" id="PTHR22674">
    <property type="entry name" value="NTPASE, KAP FAMILY P-LOOP DOMAIN-CONTAINING 1"/>
    <property type="match status" value="1"/>
</dbReference>
<organism evidence="2 3">
    <name type="scientific">Franzmannia qiaohouensis</name>
    <dbReference type="NCBI Taxonomy" id="1329370"/>
    <lineage>
        <taxon>Bacteria</taxon>
        <taxon>Pseudomonadati</taxon>
        <taxon>Pseudomonadota</taxon>
        <taxon>Gammaproteobacteria</taxon>
        <taxon>Oceanospirillales</taxon>
        <taxon>Halomonadaceae</taxon>
        <taxon>Franzmannia</taxon>
    </lineage>
</organism>